<accession>A0A291QUC6</accession>
<dbReference type="GO" id="GO:0042392">
    <property type="term" value="F:sphingosine-1-phosphate phosphatase activity"/>
    <property type="evidence" value="ECO:0007669"/>
    <property type="project" value="TreeGrafter"/>
</dbReference>
<name>A0A291QUC6_9BACT</name>
<feature type="transmembrane region" description="Helical" evidence="1">
    <location>
        <begin position="141"/>
        <end position="158"/>
    </location>
</feature>
<evidence type="ECO:0000313" key="3">
    <source>
        <dbReference type="EMBL" id="ATL47535.1"/>
    </source>
</evidence>
<evidence type="ECO:0000313" key="4">
    <source>
        <dbReference type="Proteomes" id="UP000220133"/>
    </source>
</evidence>
<dbReference type="Proteomes" id="UP000220133">
    <property type="component" value="Chromosome"/>
</dbReference>
<dbReference type="InterPro" id="IPR036938">
    <property type="entry name" value="PAP2/HPO_sf"/>
</dbReference>
<dbReference type="KEGG" id="cbae:COR50_10345"/>
<dbReference type="Gene3D" id="1.20.144.10">
    <property type="entry name" value="Phosphatidic acid phosphatase type 2/haloperoxidase"/>
    <property type="match status" value="1"/>
</dbReference>
<proteinExistence type="predicted"/>
<dbReference type="SUPFAM" id="SSF48317">
    <property type="entry name" value="Acid phosphatase/Vanadium-dependent haloperoxidase"/>
    <property type="match status" value="1"/>
</dbReference>
<dbReference type="InterPro" id="IPR000326">
    <property type="entry name" value="PAP2/HPO"/>
</dbReference>
<feature type="transmembrane region" description="Helical" evidence="1">
    <location>
        <begin position="170"/>
        <end position="187"/>
    </location>
</feature>
<protein>
    <submittedName>
        <fullName evidence="3">Phosphatase PAP2 family protein</fullName>
    </submittedName>
</protein>
<keyword evidence="1" id="KW-1133">Transmembrane helix</keyword>
<evidence type="ECO:0000259" key="2">
    <source>
        <dbReference type="SMART" id="SM00014"/>
    </source>
</evidence>
<feature type="transmembrane region" description="Helical" evidence="1">
    <location>
        <begin position="60"/>
        <end position="80"/>
    </location>
</feature>
<dbReference type="Pfam" id="PF01569">
    <property type="entry name" value="PAP2"/>
    <property type="match status" value="1"/>
</dbReference>
<keyword evidence="4" id="KW-1185">Reference proteome</keyword>
<dbReference type="PANTHER" id="PTHR14969:SF13">
    <property type="entry name" value="AT30094P"/>
    <property type="match status" value="1"/>
</dbReference>
<keyword evidence="1" id="KW-0812">Transmembrane</keyword>
<feature type="domain" description="Phosphatidic acid phosphatase type 2/haloperoxidase" evidence="2">
    <location>
        <begin position="59"/>
        <end position="181"/>
    </location>
</feature>
<evidence type="ECO:0000256" key="1">
    <source>
        <dbReference type="SAM" id="Phobius"/>
    </source>
</evidence>
<reference evidence="3 4" key="1">
    <citation type="submission" date="2017-10" db="EMBL/GenBank/DDBJ databases">
        <title>Paenichitinophaga pekingensis gen. nov., sp. nov., isolated from activated sludge.</title>
        <authorList>
            <person name="Jin D."/>
            <person name="Kong X."/>
            <person name="Deng Y."/>
            <person name="Bai Z."/>
        </authorList>
    </citation>
    <scope>NUCLEOTIDE SEQUENCE [LARGE SCALE GENOMIC DNA]</scope>
    <source>
        <strain evidence="3 4">13</strain>
    </source>
</reference>
<dbReference type="PANTHER" id="PTHR14969">
    <property type="entry name" value="SPHINGOSINE-1-PHOSPHATE PHOSPHOHYDROLASE"/>
    <property type="match status" value="1"/>
</dbReference>
<gene>
    <name evidence="3" type="ORF">COR50_10345</name>
</gene>
<dbReference type="OrthoDB" id="9789113at2"/>
<organism evidence="3 4">
    <name type="scientific">Chitinophaga caeni</name>
    <dbReference type="NCBI Taxonomy" id="2029983"/>
    <lineage>
        <taxon>Bacteria</taxon>
        <taxon>Pseudomonadati</taxon>
        <taxon>Bacteroidota</taxon>
        <taxon>Chitinophagia</taxon>
        <taxon>Chitinophagales</taxon>
        <taxon>Chitinophagaceae</taxon>
        <taxon>Chitinophaga</taxon>
    </lineage>
</organism>
<dbReference type="RefSeq" id="WP_098193912.1">
    <property type="nucleotide sequence ID" value="NZ_CP023777.1"/>
</dbReference>
<feature type="transmembrane region" description="Helical" evidence="1">
    <location>
        <begin position="37"/>
        <end position="53"/>
    </location>
</feature>
<dbReference type="SMART" id="SM00014">
    <property type="entry name" value="acidPPc"/>
    <property type="match status" value="1"/>
</dbReference>
<sequence length="208" mass="23978">MNFLESLQQLDEQLFIFIEKTAANEYLDPFMLLLRNPLTWIPLYVFILVYITVKRRDKALLFLAGTLLCFALADFSSASILKPMFQRLRPCYNPDLQVYLRNLVGCGGQNGFPSSHATNHFALAAFWFGSMQYLGMKWQHWLWVWIWAGMICYAQVYVGKHYPSDVLAGAAYGMSIGYLVTLLFTWFDKNGIKIKKSRRIETTASSRA</sequence>
<dbReference type="AlphaFoldDB" id="A0A291QUC6"/>
<keyword evidence="1" id="KW-0472">Membrane</keyword>
<feature type="transmembrane region" description="Helical" evidence="1">
    <location>
        <begin position="117"/>
        <end position="134"/>
    </location>
</feature>
<dbReference type="EMBL" id="CP023777">
    <property type="protein sequence ID" value="ATL47535.1"/>
    <property type="molecule type" value="Genomic_DNA"/>
</dbReference>